<sequence length="362" mass="37868">MRGDDARQGTGPRLRPGVEVLWCDTTTVQLGTDDRWAVRLSDLSPASARALMSVPRGADAPSLRRALRAEGVDPLEIEAVLAHLAASRLLLETTGVRSSPEELTWSLLTEDADPRPVLAPRARQVVRVCGLGRTGLGIAAGLAAGGVGTLELDDDLLVGPHDTGAGGFTARDVGAVRSTAAARVLHDVAPTVRTAPHRGGRRNGRSPAAPDLVVLVEHGAADPVRHRPWLRESVDHLSVVLREASVLVGPLVRPGHGPCLHCVDLHRAEQDPYWPTVAAQLALGGTRSRRGEETVLALTAAALATGQVLAHLDGLAATTHTGALEVRLPEAVPRSMGWPVHPDCGCTGLVTDGSAAEPAARV</sequence>
<dbReference type="EMBL" id="JAGEMK010000007">
    <property type="protein sequence ID" value="MBO1752728.1"/>
    <property type="molecule type" value="Genomic_DNA"/>
</dbReference>
<organism evidence="2 3">
    <name type="scientific">Actinotalea soli</name>
    <dbReference type="NCBI Taxonomy" id="2819234"/>
    <lineage>
        <taxon>Bacteria</taxon>
        <taxon>Bacillati</taxon>
        <taxon>Actinomycetota</taxon>
        <taxon>Actinomycetes</taxon>
        <taxon>Micrococcales</taxon>
        <taxon>Cellulomonadaceae</taxon>
        <taxon>Actinotalea</taxon>
    </lineage>
</organism>
<evidence type="ECO:0000313" key="2">
    <source>
        <dbReference type="EMBL" id="MBO1752728.1"/>
    </source>
</evidence>
<dbReference type="Pfam" id="PF00899">
    <property type="entry name" value="ThiF"/>
    <property type="match status" value="1"/>
</dbReference>
<dbReference type="GO" id="GO:0008641">
    <property type="term" value="F:ubiquitin-like modifier activating enzyme activity"/>
    <property type="evidence" value="ECO:0007669"/>
    <property type="project" value="InterPro"/>
</dbReference>
<evidence type="ECO:0000259" key="1">
    <source>
        <dbReference type="Pfam" id="PF00899"/>
    </source>
</evidence>
<feature type="domain" description="THIF-type NAD/FAD binding fold" evidence="1">
    <location>
        <begin position="126"/>
        <end position="309"/>
    </location>
</feature>
<reference evidence="2" key="1">
    <citation type="submission" date="2021-03" db="EMBL/GenBank/DDBJ databases">
        <title>Actinotalea soli sp. nov., isolated from soil.</title>
        <authorList>
            <person name="Ping W."/>
            <person name="Zhang J."/>
        </authorList>
    </citation>
    <scope>NUCLEOTIDE SEQUENCE</scope>
    <source>
        <strain evidence="2">BY-33</strain>
    </source>
</reference>
<protein>
    <submittedName>
        <fullName evidence="2">Thiamine biosynthesis protein ThiF</fullName>
    </submittedName>
</protein>
<comment type="caution">
    <text evidence="2">The sequence shown here is derived from an EMBL/GenBank/DDBJ whole genome shotgun (WGS) entry which is preliminary data.</text>
</comment>
<dbReference type="Proteomes" id="UP000664209">
    <property type="component" value="Unassembled WGS sequence"/>
</dbReference>
<gene>
    <name evidence="2" type="ORF">J4G33_13020</name>
</gene>
<dbReference type="AlphaFoldDB" id="A0A939LRJ4"/>
<evidence type="ECO:0000313" key="3">
    <source>
        <dbReference type="Proteomes" id="UP000664209"/>
    </source>
</evidence>
<proteinExistence type="predicted"/>
<name>A0A939LRJ4_9CELL</name>
<keyword evidence="3" id="KW-1185">Reference proteome</keyword>
<dbReference type="Gene3D" id="3.40.50.720">
    <property type="entry name" value="NAD(P)-binding Rossmann-like Domain"/>
    <property type="match status" value="1"/>
</dbReference>
<accession>A0A939LRJ4</accession>
<dbReference type="SUPFAM" id="SSF69572">
    <property type="entry name" value="Activating enzymes of the ubiquitin-like proteins"/>
    <property type="match status" value="1"/>
</dbReference>
<dbReference type="InterPro" id="IPR000594">
    <property type="entry name" value="ThiF_NAD_FAD-bd"/>
</dbReference>
<dbReference type="InterPro" id="IPR035985">
    <property type="entry name" value="Ubiquitin-activating_enz"/>
</dbReference>
<dbReference type="RefSeq" id="WP_208056409.1">
    <property type="nucleotide sequence ID" value="NZ_JAGEMK010000007.1"/>
</dbReference>